<feature type="compositionally biased region" description="Basic residues" evidence="1">
    <location>
        <begin position="15"/>
        <end position="25"/>
    </location>
</feature>
<feature type="compositionally biased region" description="Basic residues" evidence="1">
    <location>
        <begin position="116"/>
        <end position="135"/>
    </location>
</feature>
<feature type="compositionally biased region" description="Basic residues" evidence="1">
    <location>
        <begin position="358"/>
        <end position="368"/>
    </location>
</feature>
<dbReference type="EMBL" id="CADCTU010000845">
    <property type="protein sequence ID" value="CAA9358559.1"/>
    <property type="molecule type" value="Genomic_DNA"/>
</dbReference>
<evidence type="ECO:0000256" key="1">
    <source>
        <dbReference type="SAM" id="MobiDB-lite"/>
    </source>
</evidence>
<feature type="compositionally biased region" description="Gly residues" evidence="1">
    <location>
        <begin position="818"/>
        <end position="829"/>
    </location>
</feature>
<feature type="compositionally biased region" description="Basic and acidic residues" evidence="1">
    <location>
        <begin position="645"/>
        <end position="655"/>
    </location>
</feature>
<feature type="region of interest" description="Disordered" evidence="1">
    <location>
        <begin position="765"/>
        <end position="851"/>
    </location>
</feature>
<feature type="compositionally biased region" description="Basic residues" evidence="1">
    <location>
        <begin position="834"/>
        <end position="851"/>
    </location>
</feature>
<feature type="compositionally biased region" description="Basic and acidic residues" evidence="1">
    <location>
        <begin position="265"/>
        <end position="280"/>
    </location>
</feature>
<dbReference type="AlphaFoldDB" id="A0A6J4MFS7"/>
<gene>
    <name evidence="2" type="ORF">AVDCRST_MAG11-3963</name>
</gene>
<feature type="region of interest" description="Disordered" evidence="1">
    <location>
        <begin position="194"/>
        <end position="283"/>
    </location>
</feature>
<feature type="compositionally biased region" description="Basic and acidic residues" evidence="1">
    <location>
        <begin position="195"/>
        <end position="213"/>
    </location>
</feature>
<feature type="compositionally biased region" description="Basic and acidic residues" evidence="1">
    <location>
        <begin position="1"/>
        <end position="14"/>
    </location>
</feature>
<feature type="non-terminal residue" evidence="2">
    <location>
        <position position="851"/>
    </location>
</feature>
<feature type="compositionally biased region" description="Basic and acidic residues" evidence="1">
    <location>
        <begin position="57"/>
        <end position="76"/>
    </location>
</feature>
<feature type="compositionally biased region" description="Basic and acidic residues" evidence="1">
    <location>
        <begin position="170"/>
        <end position="181"/>
    </location>
</feature>
<proteinExistence type="predicted"/>
<feature type="compositionally biased region" description="Basic residues" evidence="1">
    <location>
        <begin position="422"/>
        <end position="442"/>
    </location>
</feature>
<feature type="compositionally biased region" description="Basic and acidic residues" evidence="1">
    <location>
        <begin position="100"/>
        <end position="115"/>
    </location>
</feature>
<feature type="region of interest" description="Disordered" evidence="1">
    <location>
        <begin position="419"/>
        <end position="512"/>
    </location>
</feature>
<feature type="region of interest" description="Disordered" evidence="1">
    <location>
        <begin position="739"/>
        <end position="758"/>
    </location>
</feature>
<feature type="compositionally biased region" description="Basic and acidic residues" evidence="1">
    <location>
        <begin position="220"/>
        <end position="240"/>
    </location>
</feature>
<protein>
    <submittedName>
        <fullName evidence="2">GH74</fullName>
    </submittedName>
</protein>
<feature type="non-terminal residue" evidence="2">
    <location>
        <position position="1"/>
    </location>
</feature>
<feature type="compositionally biased region" description="Basic residues" evidence="1">
    <location>
        <begin position="788"/>
        <end position="799"/>
    </location>
</feature>
<feature type="compositionally biased region" description="Basic and acidic residues" evidence="1">
    <location>
        <begin position="369"/>
        <end position="386"/>
    </location>
</feature>
<name>A0A6J4MFS7_9BACT</name>
<reference evidence="2" key="1">
    <citation type="submission" date="2020-02" db="EMBL/GenBank/DDBJ databases">
        <authorList>
            <person name="Meier V. D."/>
        </authorList>
    </citation>
    <scope>NUCLEOTIDE SEQUENCE</scope>
    <source>
        <strain evidence="2">AVDCRST_MAG11</strain>
    </source>
</reference>
<feature type="region of interest" description="Disordered" evidence="1">
    <location>
        <begin position="1"/>
        <end position="181"/>
    </location>
</feature>
<feature type="region of interest" description="Disordered" evidence="1">
    <location>
        <begin position="336"/>
        <end position="386"/>
    </location>
</feature>
<evidence type="ECO:0000313" key="2">
    <source>
        <dbReference type="EMBL" id="CAA9358559.1"/>
    </source>
</evidence>
<feature type="compositionally biased region" description="Basic and acidic residues" evidence="1">
    <location>
        <begin position="453"/>
        <end position="492"/>
    </location>
</feature>
<sequence>ARRLRVARDRPREHGRPRHRPRRRPAQPQGLLRGHGRGRDLEDGQRRHHLLPALRQGEGHLVRRHRGGAERPERDLRRHRRGGLAQLHLARRRRVQEHRRRQDVEARGAARDRGDRPHRRAPHRREHRLRRRPRPHLGAQQGARALQDHRRRRDLAAREVHQRQGRLRRRGDGPERPEHAVGGELGAAARALLPAERRPGVGALEDHRRRPDVDGGEGGRLPRDDEGAHRARRLAVERARALRARRGRHGAERQARAQARGRSRRPGDRPGRHRAAREDELGALPLRRRRRELDAHVQERGRRAPVLLLAGARRPEEREPRVLDVERLPLLGRRRQDGAARRALDPHRLARDVDRPARPRPLHHRQRRRDRDHARQGRDVRLPGDLPDRAVLRGELRHAGALPRVRRAAGQRLVVRPLAHARPARRGHRGVVQRGRRRRLLHRAGPQRPQRHLLREPGRQHLAPRRLDEPAHDHQPRRRAEPALRVRGLADHRARRHRQARDPRRLALGGGDPAEGAGGLAVAPPLQLGDAVLPLAARAHHGLRGGQQGDQEPGPRRPLLPHLPGPLDPGLAQDPDERVAHRRDHPRQHRRRDARHDHDARRVAGAAGDPLRRHRRRQRVGDAQRRRRVGEPHRPLPRRPQAHLGEPRRAVERRLGGGLRRLRRPPHERLRAVPVHVAGLREDVPPHHRGAAQRRRAELRARGAREPEQQAPAVRGHRPGRVRVHRPRRALAALHAGAADGAGVRPQDPPARPRADRRHARALHLRRRHRRARPDERLAHAPPGGRLRPAHRLPVRRRAGAVVGGEQAVPRGEPAVRHGGGVPGGGGGRIADRVRRRPRRRAPGRARGARR</sequence>
<feature type="compositionally biased region" description="Basic residues" evidence="1">
    <location>
        <begin position="89"/>
        <end position="99"/>
    </location>
</feature>
<feature type="region of interest" description="Disordered" evidence="1">
    <location>
        <begin position="542"/>
        <end position="667"/>
    </location>
</feature>
<feature type="compositionally biased region" description="Basic and acidic residues" evidence="1">
    <location>
        <begin position="619"/>
        <end position="634"/>
    </location>
</feature>
<accession>A0A6J4MFS7</accession>
<organism evidence="2">
    <name type="scientific">uncultured Gemmatimonadaceae bacterium</name>
    <dbReference type="NCBI Taxonomy" id="246130"/>
    <lineage>
        <taxon>Bacteria</taxon>
        <taxon>Pseudomonadati</taxon>
        <taxon>Gemmatimonadota</taxon>
        <taxon>Gemmatimonadia</taxon>
        <taxon>Gemmatimonadales</taxon>
        <taxon>Gemmatimonadaceae</taxon>
        <taxon>environmental samples</taxon>
    </lineage>
</organism>
<feature type="compositionally biased region" description="Basic residues" evidence="1">
    <location>
        <begin position="580"/>
        <end position="593"/>
    </location>
</feature>
<feature type="compositionally biased region" description="Basic and acidic residues" evidence="1">
    <location>
        <begin position="336"/>
        <end position="357"/>
    </location>
</feature>
<feature type="compositionally biased region" description="Pro residues" evidence="1">
    <location>
        <begin position="556"/>
        <end position="567"/>
    </location>
</feature>